<sequence>MPEPSVSPVSAAEARAALAAAQAELLAALVAGGRVPDGFDPGRVAVQARGLLAKRRGSVARAAPDLAEALGAEFAGLFAGYAAEHVKPEGGSRADARDFAAWLRVRGRL</sequence>
<comment type="caution">
    <text evidence="2">The sequence shown here is derived from an EMBL/GenBank/DDBJ whole genome shotgun (WGS) entry which is preliminary data.</text>
</comment>
<evidence type="ECO:0000259" key="1">
    <source>
        <dbReference type="Pfam" id="PF26136"/>
    </source>
</evidence>
<dbReference type="RefSeq" id="WP_204049720.1">
    <property type="nucleotide sequence ID" value="NZ_BOOF01000023.1"/>
</dbReference>
<dbReference type="EMBL" id="BOOF01000023">
    <property type="protein sequence ID" value="GIH63189.1"/>
    <property type="molecule type" value="Genomic_DNA"/>
</dbReference>
<proteinExistence type="predicted"/>
<reference evidence="2 3" key="1">
    <citation type="submission" date="2021-01" db="EMBL/GenBank/DDBJ databases">
        <title>Whole genome shotgun sequence of Microbispora siamensis NBRC 104113.</title>
        <authorList>
            <person name="Komaki H."/>
            <person name="Tamura T."/>
        </authorList>
    </citation>
    <scope>NUCLEOTIDE SEQUENCE [LARGE SCALE GENOMIC DNA]</scope>
    <source>
        <strain evidence="2 3">NBRC 104113</strain>
    </source>
</reference>
<gene>
    <name evidence="2" type="ORF">Msi02_40060</name>
</gene>
<evidence type="ECO:0000313" key="2">
    <source>
        <dbReference type="EMBL" id="GIH63189.1"/>
    </source>
</evidence>
<dbReference type="Pfam" id="PF26136">
    <property type="entry name" value="SCO6045_C"/>
    <property type="match status" value="1"/>
</dbReference>
<protein>
    <recommendedName>
        <fullName evidence="1">SCO6045-like C-terminal domain-containing protein</fullName>
    </recommendedName>
</protein>
<name>A0ABQ4GP22_9ACTN</name>
<keyword evidence="3" id="KW-1185">Reference proteome</keyword>
<organism evidence="2 3">
    <name type="scientific">Microbispora siamensis</name>
    <dbReference type="NCBI Taxonomy" id="564413"/>
    <lineage>
        <taxon>Bacteria</taxon>
        <taxon>Bacillati</taxon>
        <taxon>Actinomycetota</taxon>
        <taxon>Actinomycetes</taxon>
        <taxon>Streptosporangiales</taxon>
        <taxon>Streptosporangiaceae</taxon>
        <taxon>Microbispora</taxon>
    </lineage>
</organism>
<evidence type="ECO:0000313" key="3">
    <source>
        <dbReference type="Proteomes" id="UP000660454"/>
    </source>
</evidence>
<dbReference type="InterPro" id="IPR058711">
    <property type="entry name" value="SCO6045-like_C"/>
</dbReference>
<dbReference type="Proteomes" id="UP000660454">
    <property type="component" value="Unassembled WGS sequence"/>
</dbReference>
<feature type="domain" description="SCO6045-like C-terminal" evidence="1">
    <location>
        <begin position="19"/>
        <end position="104"/>
    </location>
</feature>
<accession>A0ABQ4GP22</accession>